<dbReference type="Pfam" id="PF00903">
    <property type="entry name" value="Glyoxalase"/>
    <property type="match status" value="1"/>
</dbReference>
<protein>
    <submittedName>
        <fullName evidence="2">Lactoylglutathione lyase</fullName>
    </submittedName>
</protein>
<dbReference type="EMBL" id="AYGX02000107">
    <property type="protein sequence ID" value="KRO26771.1"/>
    <property type="molecule type" value="Genomic_DNA"/>
</dbReference>
<sequence>MKIEHIGLWVQDLPTIKKFYETYFNAHTGDLYENKKKHFQSYFLTFDDGARLEIMTDPDHHAAGLPSRGYAHLAVSLGSKTAVDDYAKRLQAAGYQVTSGPRTTGDGYYEAVVLDPEGNPIELTV</sequence>
<organism evidence="2 3">
    <name type="scientific">Lactiplantibacillus fabifermentans DSM 21115</name>
    <dbReference type="NCBI Taxonomy" id="1413187"/>
    <lineage>
        <taxon>Bacteria</taxon>
        <taxon>Bacillati</taxon>
        <taxon>Bacillota</taxon>
        <taxon>Bacilli</taxon>
        <taxon>Lactobacillales</taxon>
        <taxon>Lactobacillaceae</taxon>
        <taxon>Lactiplantibacillus</taxon>
    </lineage>
</organism>
<dbReference type="PANTHER" id="PTHR36113">
    <property type="entry name" value="LYASE, PUTATIVE-RELATED-RELATED"/>
    <property type="match status" value="1"/>
</dbReference>
<dbReference type="SUPFAM" id="SSF54593">
    <property type="entry name" value="Glyoxalase/Bleomycin resistance protein/Dihydroxybiphenyl dioxygenase"/>
    <property type="match status" value="1"/>
</dbReference>
<accession>A0A0R2NS55</accession>
<dbReference type="InterPro" id="IPR004360">
    <property type="entry name" value="Glyas_Fos-R_dOase_dom"/>
</dbReference>
<reference evidence="2 3" key="1">
    <citation type="journal article" date="2015" name="Genome Announc.">
        <title>Expanding the biotechnology potential of lactobacilli through comparative genomics of 213 strains and associated genera.</title>
        <authorList>
            <person name="Sun Z."/>
            <person name="Harris H.M."/>
            <person name="McCann A."/>
            <person name="Guo C."/>
            <person name="Argimon S."/>
            <person name="Zhang W."/>
            <person name="Yang X."/>
            <person name="Jeffery I.B."/>
            <person name="Cooney J.C."/>
            <person name="Kagawa T.F."/>
            <person name="Liu W."/>
            <person name="Song Y."/>
            <person name="Salvetti E."/>
            <person name="Wrobel A."/>
            <person name="Rasinkangas P."/>
            <person name="Parkhill J."/>
            <person name="Rea M.C."/>
            <person name="O'Sullivan O."/>
            <person name="Ritari J."/>
            <person name="Douillard F.P."/>
            <person name="Paul Ross R."/>
            <person name="Yang R."/>
            <person name="Briner A.E."/>
            <person name="Felis G.E."/>
            <person name="de Vos W.M."/>
            <person name="Barrangou R."/>
            <person name="Klaenhammer T.R."/>
            <person name="Caufield P.W."/>
            <person name="Cui Y."/>
            <person name="Zhang H."/>
            <person name="O'Toole P.W."/>
        </authorList>
    </citation>
    <scope>NUCLEOTIDE SEQUENCE [LARGE SCALE GENOMIC DNA]</scope>
    <source>
        <strain evidence="2 3">DSM 21115</strain>
    </source>
</reference>
<dbReference type="AlphaFoldDB" id="A0A0R2NS55"/>
<dbReference type="PROSITE" id="PS51819">
    <property type="entry name" value="VOC"/>
    <property type="match status" value="1"/>
</dbReference>
<dbReference type="PANTHER" id="PTHR36113:SF1">
    <property type="entry name" value="GLYOXALASE_BLEOMYCIN RESISTANCE PROTEIN_DIOXYGENASE"/>
    <property type="match status" value="1"/>
</dbReference>
<proteinExistence type="predicted"/>
<evidence type="ECO:0000259" key="1">
    <source>
        <dbReference type="PROSITE" id="PS51819"/>
    </source>
</evidence>
<feature type="domain" description="VOC" evidence="1">
    <location>
        <begin position="2"/>
        <end position="125"/>
    </location>
</feature>
<comment type="caution">
    <text evidence="2">The sequence shown here is derived from an EMBL/GenBank/DDBJ whole genome shotgun (WGS) entry which is preliminary data.</text>
</comment>
<dbReference type="InterPro" id="IPR037523">
    <property type="entry name" value="VOC_core"/>
</dbReference>
<name>A0A0R2NS55_9LACO</name>
<dbReference type="RefSeq" id="WP_024624343.1">
    <property type="nucleotide sequence ID" value="NZ_AYGX02000107.1"/>
</dbReference>
<dbReference type="Proteomes" id="UP000050920">
    <property type="component" value="Unassembled WGS sequence"/>
</dbReference>
<gene>
    <name evidence="2" type="ORF">DY78_GL000627</name>
</gene>
<evidence type="ECO:0000313" key="2">
    <source>
        <dbReference type="EMBL" id="KRO26771.1"/>
    </source>
</evidence>
<evidence type="ECO:0000313" key="3">
    <source>
        <dbReference type="Proteomes" id="UP000050920"/>
    </source>
</evidence>
<dbReference type="Gene3D" id="3.10.180.10">
    <property type="entry name" value="2,3-Dihydroxybiphenyl 1,2-Dioxygenase, domain 1"/>
    <property type="match status" value="1"/>
</dbReference>
<keyword evidence="3" id="KW-1185">Reference proteome</keyword>
<dbReference type="InterPro" id="IPR029068">
    <property type="entry name" value="Glyas_Bleomycin-R_OHBP_Dase"/>
</dbReference>
<dbReference type="InterPro" id="IPR051332">
    <property type="entry name" value="Fosfomycin_Res_Enzymes"/>
</dbReference>
<keyword evidence="2" id="KW-0456">Lyase</keyword>
<dbReference type="GO" id="GO:0016829">
    <property type="term" value="F:lyase activity"/>
    <property type="evidence" value="ECO:0007669"/>
    <property type="project" value="UniProtKB-KW"/>
</dbReference>